<gene>
    <name evidence="2" type="ORF">SEMRO_336_G120360.1</name>
</gene>
<proteinExistence type="predicted"/>
<evidence type="ECO:0000256" key="1">
    <source>
        <dbReference type="SAM" id="MobiDB-lite"/>
    </source>
</evidence>
<feature type="region of interest" description="Disordered" evidence="1">
    <location>
        <begin position="1"/>
        <end position="22"/>
    </location>
</feature>
<evidence type="ECO:0000313" key="2">
    <source>
        <dbReference type="EMBL" id="CAB9508175.1"/>
    </source>
</evidence>
<comment type="caution">
    <text evidence="2">The sequence shown here is derived from an EMBL/GenBank/DDBJ whole genome shotgun (WGS) entry which is preliminary data.</text>
</comment>
<dbReference type="Proteomes" id="UP001153069">
    <property type="component" value="Unassembled WGS sequence"/>
</dbReference>
<keyword evidence="3" id="KW-1185">Reference proteome</keyword>
<sequence length="344" mass="38578">MTSSPFHRGISLHMDDDMEEERTGHRFAYQQRQTELRRQQAATEAYNEVAHQFDPNYKPKPLPPTPEELDAMFQDATRLFQNPPPPLPPPPLQSPDVVKGGEFVQKKENTTPTSTQTIIEKGKKEIFRAYRVQISSNDSQGQVIPVHVIDVLDGLQTVHVRCPKEAQAGQELEIRIPTNYVYQSSNTAIPVMKRIVSIPNNIINGQSFQLQIPMFFQPPVPKHTQFYKGYVTLKIPTNFIDGARLSPVHVSLGKHATLGASPGILLHQWVKAHVSPKSIFKRVLVVNVECPFGSIPGDQLLVCIPTERYGGMTRADGRITLGNPFVQLLDVLEGPSFVRLLPKE</sequence>
<evidence type="ECO:0000313" key="3">
    <source>
        <dbReference type="Proteomes" id="UP001153069"/>
    </source>
</evidence>
<accession>A0A9N8DX09</accession>
<protein>
    <submittedName>
        <fullName evidence="2">Uncharacterized protein</fullName>
    </submittedName>
</protein>
<dbReference type="AlphaFoldDB" id="A0A9N8DX09"/>
<name>A0A9N8DX09_9STRA</name>
<organism evidence="2 3">
    <name type="scientific">Seminavis robusta</name>
    <dbReference type="NCBI Taxonomy" id="568900"/>
    <lineage>
        <taxon>Eukaryota</taxon>
        <taxon>Sar</taxon>
        <taxon>Stramenopiles</taxon>
        <taxon>Ochrophyta</taxon>
        <taxon>Bacillariophyta</taxon>
        <taxon>Bacillariophyceae</taxon>
        <taxon>Bacillariophycidae</taxon>
        <taxon>Naviculales</taxon>
        <taxon>Naviculaceae</taxon>
        <taxon>Seminavis</taxon>
    </lineage>
</organism>
<reference evidence="2" key="1">
    <citation type="submission" date="2020-06" db="EMBL/GenBank/DDBJ databases">
        <authorList>
            <consortium name="Plant Systems Biology data submission"/>
        </authorList>
    </citation>
    <scope>NUCLEOTIDE SEQUENCE</scope>
    <source>
        <strain evidence="2">D6</strain>
    </source>
</reference>
<dbReference type="EMBL" id="CAICTM010000335">
    <property type="protein sequence ID" value="CAB9508175.1"/>
    <property type="molecule type" value="Genomic_DNA"/>
</dbReference>